<sequence length="876" mass="97891">MKPLAHLLLLLALCWSSTLTDAYFYVPNFMNSLPFQAGSAFATRNNSLIVFGGQNATTVYTNNLYQLTQTSDSFTWEELPQNNRPPGNLYGQAVISSTGQTMLLLGGLGEATVNQLVPIQMYSYNFSTQTWGAWANNNNANVTDVPYNRQMFSASYDNSNTVYIFGGSLNMSAIYQDFYALDTSTMSFTELPNPGQGRYGHTSSFLSNGKLVIIGGVAATAESRGLASMEQLLVFDTQTRTWSTQQTQPDSTTNKYPSTRSDHNAVVTKDNKIIVFGGDDGGDMRTRMYINSVAILDTNTWTWTVPSTDGIPPSRRSFAAAGILDGEHLTVAFGTSLNTYYNDINVFTPADNKWLQTFNDNTNDNSSGVSAGLIAGVTIAGVVLLCIILFLLWRFQSYFRWLVVRIHNDIWKPRTGEPVWAETSRIVSQIFLLLIFVAFLVFVIRQAITSPNVTQRIEEPAAQVDVPDVRFCFDGFPNYGEMDSRSPGVVCQTDTGYSCNQFVQPLNMSIFQPTFASQLGAVNCFLFRSDESFKMTSTSGANNGSRLLFTFFGDQSISYGRVHVSLYPKAMDPNVKVYNVNDDIPVVMSDFDVLTWQNNERNDIQTTNIFEVEPYSYNALSYNLIDHRYLQDVGWNYVGFSPITNSTPEVESNFRAEAPNPNYTQTHADLAFMAVYPEAYANFTDREVKMYTLLNALGFVGGVFGLLVAVQTWLFGFRPSSPWGTVHRWAVGDLKRSLLRGLQTNFKTNESSIPLVHPLHPRFSMNNVSNLEYEPDGQRISRVEERMQVLEMLFKSYYVNDEIFRSLDNATRSSPRSPTAAAEAGTMFPAAASEKDSAIARSNTGGFSHMFNNRNSTDSSDDDDESRQRLKDHQHL</sequence>
<dbReference type="Gene3D" id="2.120.10.80">
    <property type="entry name" value="Kelch-type beta propeller"/>
    <property type="match status" value="2"/>
</dbReference>
<feature type="transmembrane region" description="Helical" evidence="4">
    <location>
        <begin position="693"/>
        <end position="715"/>
    </location>
</feature>
<evidence type="ECO:0000256" key="2">
    <source>
        <dbReference type="ARBA" id="ARBA00022737"/>
    </source>
</evidence>
<protein>
    <recommendedName>
        <fullName evidence="6">Attractin/MKLN-like beta-propeller domain-containing protein</fullName>
    </recommendedName>
</protein>
<dbReference type="InterPro" id="IPR056737">
    <property type="entry name" value="Beta-prop_ATRN-MKLN-like"/>
</dbReference>
<dbReference type="EMBL" id="CBTN010000007">
    <property type="protein sequence ID" value="CDH50507.1"/>
    <property type="molecule type" value="Genomic_DNA"/>
</dbReference>
<dbReference type="Pfam" id="PF24981">
    <property type="entry name" value="Beta-prop_ATRN-LZTR1"/>
    <property type="match status" value="1"/>
</dbReference>
<accession>A0A068RLM6</accession>
<feature type="transmembrane region" description="Helical" evidence="4">
    <location>
        <begin position="430"/>
        <end position="448"/>
    </location>
</feature>
<dbReference type="AlphaFoldDB" id="A0A068RLM6"/>
<evidence type="ECO:0000313" key="8">
    <source>
        <dbReference type="Proteomes" id="UP000027586"/>
    </source>
</evidence>
<keyword evidence="4" id="KW-0812">Transmembrane</keyword>
<feature type="compositionally biased region" description="Basic and acidic residues" evidence="3">
    <location>
        <begin position="866"/>
        <end position="876"/>
    </location>
</feature>
<organism evidence="7 8">
    <name type="scientific">Lichtheimia corymbifera JMRC:FSU:9682</name>
    <dbReference type="NCBI Taxonomy" id="1263082"/>
    <lineage>
        <taxon>Eukaryota</taxon>
        <taxon>Fungi</taxon>
        <taxon>Fungi incertae sedis</taxon>
        <taxon>Mucoromycota</taxon>
        <taxon>Mucoromycotina</taxon>
        <taxon>Mucoromycetes</taxon>
        <taxon>Mucorales</taxon>
        <taxon>Lichtheimiaceae</taxon>
        <taxon>Lichtheimia</taxon>
    </lineage>
</organism>
<keyword evidence="4" id="KW-1133">Transmembrane helix</keyword>
<dbReference type="Proteomes" id="UP000027586">
    <property type="component" value="Unassembled WGS sequence"/>
</dbReference>
<dbReference type="SUPFAM" id="SSF117281">
    <property type="entry name" value="Kelch motif"/>
    <property type="match status" value="2"/>
</dbReference>
<evidence type="ECO:0000256" key="3">
    <source>
        <dbReference type="SAM" id="MobiDB-lite"/>
    </source>
</evidence>
<keyword evidence="1" id="KW-0880">Kelch repeat</keyword>
<dbReference type="InterPro" id="IPR015915">
    <property type="entry name" value="Kelch-typ_b-propeller"/>
</dbReference>
<evidence type="ECO:0000313" key="7">
    <source>
        <dbReference type="EMBL" id="CDH50507.1"/>
    </source>
</evidence>
<feature type="region of interest" description="Disordered" evidence="3">
    <location>
        <begin position="809"/>
        <end position="876"/>
    </location>
</feature>
<feature type="signal peptide" evidence="5">
    <location>
        <begin position="1"/>
        <end position="22"/>
    </location>
</feature>
<dbReference type="VEuPathDB" id="FungiDB:LCOR_02221.1"/>
<dbReference type="OrthoDB" id="432528at2759"/>
<feature type="compositionally biased region" description="Polar residues" evidence="3">
    <location>
        <begin position="840"/>
        <end position="855"/>
    </location>
</feature>
<evidence type="ECO:0000256" key="5">
    <source>
        <dbReference type="SAM" id="SignalP"/>
    </source>
</evidence>
<name>A0A068RLM6_9FUNG</name>
<gene>
    <name evidence="7" type="ORF">LCOR_02221.1</name>
</gene>
<keyword evidence="4" id="KW-0472">Membrane</keyword>
<evidence type="ECO:0000256" key="4">
    <source>
        <dbReference type="SAM" id="Phobius"/>
    </source>
</evidence>
<evidence type="ECO:0000256" key="1">
    <source>
        <dbReference type="ARBA" id="ARBA00022441"/>
    </source>
</evidence>
<reference evidence="7" key="1">
    <citation type="submission" date="2013-08" db="EMBL/GenBank/DDBJ databases">
        <title>Gene expansion shapes genome architecture in the human pathogen Lichtheimia corymbifera: an evolutionary genomics analysis in the ancient terrestrial Mucorales (Mucoromycotina).</title>
        <authorList>
            <person name="Schwartze V.U."/>
            <person name="Winter S."/>
            <person name="Shelest E."/>
            <person name="Marcet-Houben M."/>
            <person name="Horn F."/>
            <person name="Wehner S."/>
            <person name="Hoffmann K."/>
            <person name="Riege K."/>
            <person name="Sammeth M."/>
            <person name="Nowrousian M."/>
            <person name="Valiante V."/>
            <person name="Linde J."/>
            <person name="Jacobsen I.D."/>
            <person name="Marz M."/>
            <person name="Brakhage A.A."/>
            <person name="Gabaldon T."/>
            <person name="Bocker S."/>
            <person name="Voigt K."/>
        </authorList>
    </citation>
    <scope>NUCLEOTIDE SEQUENCE [LARGE SCALE GENOMIC DNA]</scope>
    <source>
        <strain evidence="7">FSU 9682</strain>
    </source>
</reference>
<dbReference type="PANTHER" id="PTHR23244">
    <property type="entry name" value="KELCH REPEAT DOMAIN"/>
    <property type="match status" value="1"/>
</dbReference>
<proteinExistence type="predicted"/>
<evidence type="ECO:0000259" key="6">
    <source>
        <dbReference type="Pfam" id="PF24981"/>
    </source>
</evidence>
<keyword evidence="5" id="KW-0732">Signal</keyword>
<dbReference type="STRING" id="1263082.A0A068RLM6"/>
<dbReference type="PANTHER" id="PTHR23244:SF470">
    <property type="entry name" value="GALACTOSE OXIDASE"/>
    <property type="match status" value="1"/>
</dbReference>
<feature type="chain" id="PRO_5001655278" description="Attractin/MKLN-like beta-propeller domain-containing protein" evidence="5">
    <location>
        <begin position="23"/>
        <end position="876"/>
    </location>
</feature>
<comment type="caution">
    <text evidence="7">The sequence shown here is derived from an EMBL/GenBank/DDBJ whole genome shotgun (WGS) entry which is preliminary data.</text>
</comment>
<feature type="transmembrane region" description="Helical" evidence="4">
    <location>
        <begin position="371"/>
        <end position="393"/>
    </location>
</feature>
<feature type="domain" description="Attractin/MKLN-like beta-propeller" evidence="6">
    <location>
        <begin position="40"/>
        <end position="281"/>
    </location>
</feature>
<keyword evidence="8" id="KW-1185">Reference proteome</keyword>
<keyword evidence="2" id="KW-0677">Repeat</keyword>